<dbReference type="InterPro" id="IPR036059">
    <property type="entry name" value="TldD/PmbA_sf"/>
</dbReference>
<evidence type="ECO:0000259" key="1">
    <source>
        <dbReference type="Pfam" id="PF19289"/>
    </source>
</evidence>
<dbReference type="Proteomes" id="UP001302274">
    <property type="component" value="Unassembled WGS sequence"/>
</dbReference>
<dbReference type="PANTHER" id="PTHR43666">
    <property type="entry name" value="TLDD PROTEIN"/>
    <property type="match status" value="1"/>
</dbReference>
<evidence type="ECO:0000313" key="2">
    <source>
        <dbReference type="EMBL" id="MEA9355673.1"/>
    </source>
</evidence>
<dbReference type="RefSeq" id="WP_323575296.1">
    <property type="nucleotide sequence ID" value="NZ_JAYGJQ010000001.1"/>
</dbReference>
<accession>A0ABU5VTF6</accession>
<dbReference type="EMBL" id="JAYGJQ010000001">
    <property type="protein sequence ID" value="MEA9355673.1"/>
    <property type="molecule type" value="Genomic_DNA"/>
</dbReference>
<gene>
    <name evidence="2" type="ORF">SHI21_05660</name>
</gene>
<reference evidence="2 3" key="1">
    <citation type="submission" date="2023-11" db="EMBL/GenBank/DDBJ databases">
        <title>A Novel Polar Bacteriovorax (B. antarcticus) Isolated from the Biocrust in Antarctica.</title>
        <authorList>
            <person name="Mun W."/>
            <person name="Choi S.Y."/>
            <person name="Mitchell R.J."/>
        </authorList>
    </citation>
    <scope>NUCLEOTIDE SEQUENCE [LARGE SCALE GENOMIC DNA]</scope>
    <source>
        <strain evidence="2 3">PP10</strain>
    </source>
</reference>
<dbReference type="PANTHER" id="PTHR43666:SF1">
    <property type="entry name" value="CONSERVED PROTEIN"/>
    <property type="match status" value="1"/>
</dbReference>
<protein>
    <submittedName>
        <fullName evidence="2">Metallopeptidase TldD-related protein</fullName>
    </submittedName>
</protein>
<feature type="domain" description="Metalloprotease TldD/E C-terminal" evidence="1">
    <location>
        <begin position="219"/>
        <end position="441"/>
    </location>
</feature>
<sequence>MKALESSYLEIFAKKVFAELASDEQLTLNFSAEETLFSRLSKAKVRQVTNLNQAFIDFNFIKGNKVLSFNMPFMANELDFTLALKKLNQSREWIAVLPEDPYLVRPKFYGVTKDENLSTLPKNEEMMSQVLDIAGNVDLAGVFSCGDVVRATINSEGQFHWFKTRNFYLDYSLYNDKQKAVKSLYAGSEWNSDELRRNIKDAEYKLSLMNIESKKVPRGEYRVYLAPSAVSELLGTLSWGGVSMAAHKQGNGSLKDLWEKKKVMSPKFSLKEDFSLGLSPRFNDAGEVAPAELDLIKGGEYINFLVSTRTANEYKVESNFATDWESMRSPVIATGDLDRKDIYKAIGTGLYISDLHYLNWSDRETARITGMTRYACFWVENGEIVAPIEDLRFDESYYSIFGDALEQVTNFAETSPATGSYFQRDVGGSKAPGLLLSQFKFTL</sequence>
<dbReference type="Pfam" id="PF19289">
    <property type="entry name" value="PmbA_TldD_3rd"/>
    <property type="match status" value="1"/>
</dbReference>
<dbReference type="InterPro" id="IPR045569">
    <property type="entry name" value="Metalloprtase-TldD/E_C"/>
</dbReference>
<organism evidence="2 3">
    <name type="scientific">Bacteriovorax antarcticus</name>
    <dbReference type="NCBI Taxonomy" id="3088717"/>
    <lineage>
        <taxon>Bacteria</taxon>
        <taxon>Pseudomonadati</taxon>
        <taxon>Bdellovibrionota</taxon>
        <taxon>Bacteriovoracia</taxon>
        <taxon>Bacteriovoracales</taxon>
        <taxon>Bacteriovoracaceae</taxon>
        <taxon>Bacteriovorax</taxon>
    </lineage>
</organism>
<evidence type="ECO:0000313" key="3">
    <source>
        <dbReference type="Proteomes" id="UP001302274"/>
    </source>
</evidence>
<comment type="caution">
    <text evidence="2">The sequence shown here is derived from an EMBL/GenBank/DDBJ whole genome shotgun (WGS) entry which is preliminary data.</text>
</comment>
<dbReference type="SUPFAM" id="SSF111283">
    <property type="entry name" value="Putative modulator of DNA gyrase, PmbA/TldD"/>
    <property type="match status" value="1"/>
</dbReference>
<name>A0ABU5VTF6_9BACT</name>
<keyword evidence="3" id="KW-1185">Reference proteome</keyword>
<proteinExistence type="predicted"/>